<dbReference type="OMA" id="TWFNHVG"/>
<dbReference type="PANTHER" id="PTHR36182:SF2">
    <property type="entry name" value="LYTIC POLYSACCHARIDE MONOOXYGENASE"/>
    <property type="match status" value="1"/>
</dbReference>
<dbReference type="KEGG" id="bsc:COCSADRAFT_285519"/>
<feature type="chain" id="PRO_5004025833" description="Lytic polysaccharide monooxygenase" evidence="2">
    <location>
        <begin position="18"/>
        <end position="423"/>
    </location>
</feature>
<reference evidence="3 4" key="1">
    <citation type="journal article" date="2012" name="PLoS Pathog.">
        <title>Diverse lifestyles and strategies of plant pathogenesis encoded in the genomes of eighteen Dothideomycetes fungi.</title>
        <authorList>
            <person name="Ohm R.A."/>
            <person name="Feau N."/>
            <person name="Henrissat B."/>
            <person name="Schoch C.L."/>
            <person name="Horwitz B.A."/>
            <person name="Barry K.W."/>
            <person name="Condon B.J."/>
            <person name="Copeland A.C."/>
            <person name="Dhillon B."/>
            <person name="Glaser F."/>
            <person name="Hesse C.N."/>
            <person name="Kosti I."/>
            <person name="LaButti K."/>
            <person name="Lindquist E.A."/>
            <person name="Lucas S."/>
            <person name="Salamov A.A."/>
            <person name="Bradshaw R.E."/>
            <person name="Ciuffetti L."/>
            <person name="Hamelin R.C."/>
            <person name="Kema G.H.J."/>
            <person name="Lawrence C."/>
            <person name="Scott J.A."/>
            <person name="Spatafora J.W."/>
            <person name="Turgeon B.G."/>
            <person name="de Wit P.J.G.M."/>
            <person name="Zhong S."/>
            <person name="Goodwin S.B."/>
            <person name="Grigoriev I.V."/>
        </authorList>
    </citation>
    <scope>NUCLEOTIDE SEQUENCE [LARGE SCALE GENOMIC DNA]</scope>
    <source>
        <strain evidence="4">ND90Pr / ATCC 201652</strain>
    </source>
</reference>
<evidence type="ECO:0000256" key="2">
    <source>
        <dbReference type="SAM" id="SignalP"/>
    </source>
</evidence>
<dbReference type="eggNOG" id="ENOG502S005">
    <property type="taxonomic scope" value="Eukaryota"/>
</dbReference>
<dbReference type="Proteomes" id="UP000016934">
    <property type="component" value="Unassembled WGS sequence"/>
</dbReference>
<feature type="compositionally biased region" description="Pro residues" evidence="1">
    <location>
        <begin position="315"/>
        <end position="341"/>
    </location>
</feature>
<dbReference type="PANTHER" id="PTHR36182">
    <property type="entry name" value="PROTEIN, PUTATIVE (AFU_ORTHOLOGUE AFUA_6G10930)-RELATED"/>
    <property type="match status" value="1"/>
</dbReference>
<keyword evidence="2" id="KW-0732">Signal</keyword>
<proteinExistence type="predicted"/>
<feature type="compositionally biased region" description="Polar residues" evidence="1">
    <location>
        <begin position="244"/>
        <end position="265"/>
    </location>
</feature>
<accession>M2TD50</accession>
<feature type="compositionally biased region" description="Low complexity" evidence="1">
    <location>
        <begin position="305"/>
        <end position="314"/>
    </location>
</feature>
<sequence>MFSKTTLLMALAASASAHMRMAHPKPYGFATLNSSPLEPADFPCKQRPGVYDITEMNQWNAGETQQVSFLGSAVHGGGSCQFSITTDQQPSESSQWKVIESVVGGCPSNATGNLPQNPDGTEAATFPVKMPENIPDGQYTFAWTWINKVGNREFYMNCAPIQVGSATTKRATASAAEALASLPDMFVANLPATECSTAENEDFVYPEPGKNLVEGNGAALGDTLTGSGCAKMAKMGAGNGKIGTPTQPEASQPAGNETPVASSPLASLPANNGGIFAPGASPAPTPTPTPIVSKPISAPQQPADSTPQQPADSTPQPPAQSAPQPPTESAPQPPALSPAPETPENGTNTPSGNGDCTPCDNDGAVVCIGASQFGLCNHGCVVPQPLANGMSCTGGAIVASVKKRSLHFPRAHLHRRHGASHLI</sequence>
<dbReference type="Gene3D" id="2.70.50.70">
    <property type="match status" value="1"/>
</dbReference>
<protein>
    <recommendedName>
        <fullName evidence="5">Lytic polysaccharide monooxygenase</fullName>
    </recommendedName>
</protein>
<keyword evidence="4" id="KW-1185">Reference proteome</keyword>
<dbReference type="AlphaFoldDB" id="M2TD50"/>
<reference evidence="4" key="2">
    <citation type="journal article" date="2013" name="PLoS Genet.">
        <title>Comparative genome structure, secondary metabolite, and effector coding capacity across Cochliobolus pathogens.</title>
        <authorList>
            <person name="Condon B.J."/>
            <person name="Leng Y."/>
            <person name="Wu D."/>
            <person name="Bushley K.E."/>
            <person name="Ohm R.A."/>
            <person name="Otillar R."/>
            <person name="Martin J."/>
            <person name="Schackwitz W."/>
            <person name="Grimwood J."/>
            <person name="MohdZainudin N."/>
            <person name="Xue C."/>
            <person name="Wang R."/>
            <person name="Manning V.A."/>
            <person name="Dhillon B."/>
            <person name="Tu Z.J."/>
            <person name="Steffenson B.J."/>
            <person name="Salamov A."/>
            <person name="Sun H."/>
            <person name="Lowry S."/>
            <person name="LaButti K."/>
            <person name="Han J."/>
            <person name="Copeland A."/>
            <person name="Lindquist E."/>
            <person name="Barry K."/>
            <person name="Schmutz J."/>
            <person name="Baker S.E."/>
            <person name="Ciuffetti L.M."/>
            <person name="Grigoriev I.V."/>
            <person name="Zhong S."/>
            <person name="Turgeon B.G."/>
        </authorList>
    </citation>
    <scope>NUCLEOTIDE SEQUENCE [LARGE SCALE GENOMIC DNA]</scope>
    <source>
        <strain evidence="4">ND90Pr / ATCC 201652</strain>
    </source>
</reference>
<feature type="signal peptide" evidence="2">
    <location>
        <begin position="1"/>
        <end position="17"/>
    </location>
</feature>
<name>M2TD50_COCSN</name>
<dbReference type="GeneID" id="19135891"/>
<dbReference type="OrthoDB" id="2342176at2759"/>
<dbReference type="EMBL" id="KB445639">
    <property type="protein sequence ID" value="EMD67171.1"/>
    <property type="molecule type" value="Genomic_DNA"/>
</dbReference>
<feature type="region of interest" description="Disordered" evidence="1">
    <location>
        <begin position="239"/>
        <end position="350"/>
    </location>
</feature>
<evidence type="ECO:0000313" key="4">
    <source>
        <dbReference type="Proteomes" id="UP000016934"/>
    </source>
</evidence>
<gene>
    <name evidence="3" type="ORF">COCSADRAFT_285519</name>
</gene>
<dbReference type="RefSeq" id="XP_007696897.1">
    <property type="nucleotide sequence ID" value="XM_007698707.1"/>
</dbReference>
<evidence type="ECO:0000313" key="3">
    <source>
        <dbReference type="EMBL" id="EMD67171.1"/>
    </source>
</evidence>
<evidence type="ECO:0008006" key="5">
    <source>
        <dbReference type="Google" id="ProtNLM"/>
    </source>
</evidence>
<dbReference type="HOGENOM" id="CLU_032571_1_0_1"/>
<evidence type="ECO:0000256" key="1">
    <source>
        <dbReference type="SAM" id="MobiDB-lite"/>
    </source>
</evidence>
<organism evidence="3 4">
    <name type="scientific">Cochliobolus sativus (strain ND90Pr / ATCC 201652)</name>
    <name type="common">Common root rot and spot blotch fungus</name>
    <name type="synonym">Bipolaris sorokiniana</name>
    <dbReference type="NCBI Taxonomy" id="665912"/>
    <lineage>
        <taxon>Eukaryota</taxon>
        <taxon>Fungi</taxon>
        <taxon>Dikarya</taxon>
        <taxon>Ascomycota</taxon>
        <taxon>Pezizomycotina</taxon>
        <taxon>Dothideomycetes</taxon>
        <taxon>Pleosporomycetidae</taxon>
        <taxon>Pleosporales</taxon>
        <taxon>Pleosporineae</taxon>
        <taxon>Pleosporaceae</taxon>
        <taxon>Bipolaris</taxon>
    </lineage>
</organism>